<dbReference type="EMBL" id="LAZR01028450">
    <property type="protein sequence ID" value="KKL62567.1"/>
    <property type="molecule type" value="Genomic_DNA"/>
</dbReference>
<sequence>MTPLELRDAAYSATDESGRDRLTRLGFALKTQTIDNDGIVLYWFSAPVVYLGSGSHPFSRELQDAVLTRIAVDGELQAALVAVWMANQFPRYSAVTEYVRTSLPDLFEEKGPLGG</sequence>
<dbReference type="AlphaFoldDB" id="A0A0F9GH92"/>
<evidence type="ECO:0000313" key="1">
    <source>
        <dbReference type="EMBL" id="KKL62567.1"/>
    </source>
</evidence>
<protein>
    <submittedName>
        <fullName evidence="1">Uncharacterized protein</fullName>
    </submittedName>
</protein>
<reference evidence="1" key="1">
    <citation type="journal article" date="2015" name="Nature">
        <title>Complex archaea that bridge the gap between prokaryotes and eukaryotes.</title>
        <authorList>
            <person name="Spang A."/>
            <person name="Saw J.H."/>
            <person name="Jorgensen S.L."/>
            <person name="Zaremba-Niedzwiedzka K."/>
            <person name="Martijn J."/>
            <person name="Lind A.E."/>
            <person name="van Eijk R."/>
            <person name="Schleper C."/>
            <person name="Guy L."/>
            <person name="Ettema T.J."/>
        </authorList>
    </citation>
    <scope>NUCLEOTIDE SEQUENCE</scope>
</reference>
<comment type="caution">
    <text evidence="1">The sequence shown here is derived from an EMBL/GenBank/DDBJ whole genome shotgun (WGS) entry which is preliminary data.</text>
</comment>
<name>A0A0F9GH92_9ZZZZ</name>
<accession>A0A0F9GH92</accession>
<organism evidence="1">
    <name type="scientific">marine sediment metagenome</name>
    <dbReference type="NCBI Taxonomy" id="412755"/>
    <lineage>
        <taxon>unclassified sequences</taxon>
        <taxon>metagenomes</taxon>
        <taxon>ecological metagenomes</taxon>
    </lineage>
</organism>
<proteinExistence type="predicted"/>
<gene>
    <name evidence="1" type="ORF">LCGC14_2183880</name>
</gene>